<accession>A0ACB6RIY6</accession>
<name>A0ACB6RIY6_9PLEO</name>
<dbReference type="EMBL" id="MU006749">
    <property type="protein sequence ID" value="KAF2621951.1"/>
    <property type="molecule type" value="Genomic_DNA"/>
</dbReference>
<reference evidence="1" key="1">
    <citation type="journal article" date="2020" name="Stud. Mycol.">
        <title>101 Dothideomycetes genomes: a test case for predicting lifestyles and emergence of pathogens.</title>
        <authorList>
            <person name="Haridas S."/>
            <person name="Albert R."/>
            <person name="Binder M."/>
            <person name="Bloem J."/>
            <person name="Labutti K."/>
            <person name="Salamov A."/>
            <person name="Andreopoulos B."/>
            <person name="Baker S."/>
            <person name="Barry K."/>
            <person name="Bills G."/>
            <person name="Bluhm B."/>
            <person name="Cannon C."/>
            <person name="Castanera R."/>
            <person name="Culley D."/>
            <person name="Daum C."/>
            <person name="Ezra D."/>
            <person name="Gonzalez J."/>
            <person name="Henrissat B."/>
            <person name="Kuo A."/>
            <person name="Liang C."/>
            <person name="Lipzen A."/>
            <person name="Lutzoni F."/>
            <person name="Magnuson J."/>
            <person name="Mondo S."/>
            <person name="Nolan M."/>
            <person name="Ohm R."/>
            <person name="Pangilinan J."/>
            <person name="Park H.-J."/>
            <person name="Ramirez L."/>
            <person name="Alfaro M."/>
            <person name="Sun H."/>
            <person name="Tritt A."/>
            <person name="Yoshinaga Y."/>
            <person name="Zwiers L.-H."/>
            <person name="Turgeon B."/>
            <person name="Goodwin S."/>
            <person name="Spatafora J."/>
            <person name="Crous P."/>
            <person name="Grigoriev I."/>
        </authorList>
    </citation>
    <scope>NUCLEOTIDE SEQUENCE</scope>
    <source>
        <strain evidence="1">CBS 525.71</strain>
    </source>
</reference>
<proteinExistence type="predicted"/>
<dbReference type="Proteomes" id="UP000799754">
    <property type="component" value="Unassembled WGS sequence"/>
</dbReference>
<evidence type="ECO:0000313" key="2">
    <source>
        <dbReference type="Proteomes" id="UP000799754"/>
    </source>
</evidence>
<evidence type="ECO:0000313" key="1">
    <source>
        <dbReference type="EMBL" id="KAF2621951.1"/>
    </source>
</evidence>
<gene>
    <name evidence="1" type="ORF">BU25DRAFT_219314</name>
</gene>
<sequence>MNHEPRPFRDSSAARPLTRHSFSINTITFWHLAVTFLCAPLRHDPFLGRQYGAPVARYAGRQVHIPHTRNRPLAAPKIAVGYNRCCITIRAGDMSCRLRQLTWQWANCSQCLHDQNPPLGLKFSQIQRTMCSYVVQ</sequence>
<organism evidence="1 2">
    <name type="scientific">Macroventuria anomochaeta</name>
    <dbReference type="NCBI Taxonomy" id="301207"/>
    <lineage>
        <taxon>Eukaryota</taxon>
        <taxon>Fungi</taxon>
        <taxon>Dikarya</taxon>
        <taxon>Ascomycota</taxon>
        <taxon>Pezizomycotina</taxon>
        <taxon>Dothideomycetes</taxon>
        <taxon>Pleosporomycetidae</taxon>
        <taxon>Pleosporales</taxon>
        <taxon>Pleosporineae</taxon>
        <taxon>Didymellaceae</taxon>
        <taxon>Macroventuria</taxon>
    </lineage>
</organism>
<keyword evidence="2" id="KW-1185">Reference proteome</keyword>
<protein>
    <submittedName>
        <fullName evidence="1">Uncharacterized protein</fullName>
    </submittedName>
</protein>
<comment type="caution">
    <text evidence="1">The sequence shown here is derived from an EMBL/GenBank/DDBJ whole genome shotgun (WGS) entry which is preliminary data.</text>
</comment>